<reference evidence="10 11" key="1">
    <citation type="submission" date="2018-04" db="EMBL/GenBank/DDBJ databases">
        <authorList>
            <person name="Zhang X."/>
            <person name="Yuan J."/>
            <person name="Li F."/>
            <person name="Xiang J."/>
        </authorList>
    </citation>
    <scope>NUCLEOTIDE SEQUENCE [LARGE SCALE GENOMIC DNA]</scope>
    <source>
        <tissue evidence="10">Muscle</tissue>
    </source>
</reference>
<comment type="similarity">
    <text evidence="2 9">Belongs to the sulfotransferase 2 family.</text>
</comment>
<evidence type="ECO:0000256" key="3">
    <source>
        <dbReference type="ARBA" id="ARBA00022679"/>
    </source>
</evidence>
<dbReference type="InterPro" id="IPR018011">
    <property type="entry name" value="Carb_sulfotrans_8-10"/>
</dbReference>
<keyword evidence="4" id="KW-0812">Transmembrane</keyword>
<name>A0A423SZE2_PENVA</name>
<keyword evidence="3 9" id="KW-0808">Transferase</keyword>
<keyword evidence="8 9" id="KW-0325">Glycoprotein</keyword>
<keyword evidence="9" id="KW-0735">Signal-anchor</keyword>
<dbReference type="EC" id="2.8.2.-" evidence="9"/>
<dbReference type="GO" id="GO:0008146">
    <property type="term" value="F:sulfotransferase activity"/>
    <property type="evidence" value="ECO:0007669"/>
    <property type="project" value="InterPro"/>
</dbReference>
<evidence type="ECO:0000256" key="9">
    <source>
        <dbReference type="RuleBase" id="RU364020"/>
    </source>
</evidence>
<dbReference type="PANTHER" id="PTHR12137">
    <property type="entry name" value="CARBOHYDRATE SULFOTRANSFERASE"/>
    <property type="match status" value="1"/>
</dbReference>
<accession>A0A423SZE2</accession>
<dbReference type="GO" id="GO:0000139">
    <property type="term" value="C:Golgi membrane"/>
    <property type="evidence" value="ECO:0007669"/>
    <property type="project" value="UniProtKB-SubCell"/>
</dbReference>
<keyword evidence="9" id="KW-0119">Carbohydrate metabolism</keyword>
<evidence type="ECO:0000313" key="11">
    <source>
        <dbReference type="Proteomes" id="UP000283509"/>
    </source>
</evidence>
<evidence type="ECO:0000313" key="10">
    <source>
        <dbReference type="EMBL" id="ROT69630.1"/>
    </source>
</evidence>
<sequence length="362" mass="40999">MGYRFNKKRALLFTISAIFSVAGVVVFLPDRSSEGNYEVQVRKKESPEETLEQNPASVVEEALPPNPFILSEDQVDRVRRVQAERLALLASECSKEPKPNRAVYERSFAILARRFEIVDKYRVSNCMVLKAGFTAWNALLAYVLGRQDLIDGHQTYMMSRILKGSAAKFASVNSSPDYMKFVVAREPLARLLSAYRDRIDAAHETGAANRFSPLTRAPPSRYKPTHANGTRIMPSFEEFLRYIVSVAPEAHDPHWRPIALQCGACFVNYTLIAHAETLNEDLGYILRETGIEKDADYTILLYNSHKGRGNTSDLLENYYSAVSPKLMQNILAVYRKDFTMFGYDPSDFLKKLYPDGSVAWNP</sequence>
<dbReference type="Pfam" id="PF03567">
    <property type="entry name" value="Sulfotransfer_2"/>
    <property type="match status" value="1"/>
</dbReference>
<dbReference type="AlphaFoldDB" id="A0A423SZE2"/>
<evidence type="ECO:0000256" key="7">
    <source>
        <dbReference type="ARBA" id="ARBA00023136"/>
    </source>
</evidence>
<keyword evidence="5" id="KW-1133">Transmembrane helix</keyword>
<dbReference type="OrthoDB" id="2019940at2759"/>
<protein>
    <recommendedName>
        <fullName evidence="9">Carbohydrate sulfotransferase</fullName>
        <ecNumber evidence="9">2.8.2.-</ecNumber>
    </recommendedName>
</protein>
<dbReference type="Proteomes" id="UP000283509">
    <property type="component" value="Unassembled WGS sequence"/>
</dbReference>
<evidence type="ECO:0000256" key="6">
    <source>
        <dbReference type="ARBA" id="ARBA00023034"/>
    </source>
</evidence>
<dbReference type="PANTHER" id="PTHR12137:SF54">
    <property type="entry name" value="CARBOHYDRATE SULFOTRANSFERASE"/>
    <property type="match status" value="1"/>
</dbReference>
<evidence type="ECO:0000256" key="2">
    <source>
        <dbReference type="ARBA" id="ARBA00006339"/>
    </source>
</evidence>
<reference evidence="10 11" key="2">
    <citation type="submission" date="2019-01" db="EMBL/GenBank/DDBJ databases">
        <title>The decoding of complex shrimp genome reveals the adaptation for benthos swimmer, frequently molting mechanism and breeding impact on genome.</title>
        <authorList>
            <person name="Sun Y."/>
            <person name="Gao Y."/>
            <person name="Yu Y."/>
        </authorList>
    </citation>
    <scope>NUCLEOTIDE SEQUENCE [LARGE SCALE GENOMIC DNA]</scope>
    <source>
        <tissue evidence="10">Muscle</tissue>
    </source>
</reference>
<gene>
    <name evidence="10" type="ORF">C7M84_012134</name>
</gene>
<organism evidence="10 11">
    <name type="scientific">Penaeus vannamei</name>
    <name type="common">Whiteleg shrimp</name>
    <name type="synonym">Litopenaeus vannamei</name>
    <dbReference type="NCBI Taxonomy" id="6689"/>
    <lineage>
        <taxon>Eukaryota</taxon>
        <taxon>Metazoa</taxon>
        <taxon>Ecdysozoa</taxon>
        <taxon>Arthropoda</taxon>
        <taxon>Crustacea</taxon>
        <taxon>Multicrustacea</taxon>
        <taxon>Malacostraca</taxon>
        <taxon>Eumalacostraca</taxon>
        <taxon>Eucarida</taxon>
        <taxon>Decapoda</taxon>
        <taxon>Dendrobranchiata</taxon>
        <taxon>Penaeoidea</taxon>
        <taxon>Penaeidae</taxon>
        <taxon>Penaeus</taxon>
    </lineage>
</organism>
<keyword evidence="11" id="KW-1185">Reference proteome</keyword>
<comment type="subcellular location">
    <subcellularLocation>
        <location evidence="1 9">Golgi apparatus membrane</location>
        <topology evidence="1 9">Single-pass type II membrane protein</topology>
    </subcellularLocation>
</comment>
<proteinExistence type="inferred from homology"/>
<keyword evidence="6 9" id="KW-0333">Golgi apparatus</keyword>
<dbReference type="GO" id="GO:0016051">
    <property type="term" value="P:carbohydrate biosynthetic process"/>
    <property type="evidence" value="ECO:0007669"/>
    <property type="project" value="InterPro"/>
</dbReference>
<dbReference type="EMBL" id="QCYY01002540">
    <property type="protein sequence ID" value="ROT69630.1"/>
    <property type="molecule type" value="Genomic_DNA"/>
</dbReference>
<evidence type="ECO:0000256" key="4">
    <source>
        <dbReference type="ARBA" id="ARBA00022692"/>
    </source>
</evidence>
<keyword evidence="7" id="KW-0472">Membrane</keyword>
<dbReference type="InterPro" id="IPR005331">
    <property type="entry name" value="Sulfotransferase"/>
</dbReference>
<evidence type="ECO:0000256" key="8">
    <source>
        <dbReference type="ARBA" id="ARBA00023180"/>
    </source>
</evidence>
<comment type="caution">
    <text evidence="10">The sequence shown here is derived from an EMBL/GenBank/DDBJ whole genome shotgun (WGS) entry which is preliminary data.</text>
</comment>
<evidence type="ECO:0000256" key="5">
    <source>
        <dbReference type="ARBA" id="ARBA00022989"/>
    </source>
</evidence>
<evidence type="ECO:0000256" key="1">
    <source>
        <dbReference type="ARBA" id="ARBA00004323"/>
    </source>
</evidence>